<protein>
    <submittedName>
        <fullName evidence="2">Plus3 domain-containing protein</fullName>
    </submittedName>
</protein>
<accession>A0ABD1SCN9</accession>
<evidence type="ECO:0000313" key="3">
    <source>
        <dbReference type="Proteomes" id="UP001604336"/>
    </source>
</evidence>
<gene>
    <name evidence="2" type="ORF">Adt_22839</name>
</gene>
<comment type="caution">
    <text evidence="2">The sequence shown here is derived from an EMBL/GenBank/DDBJ whole genome shotgun (WGS) entry which is preliminary data.</text>
</comment>
<organism evidence="2 3">
    <name type="scientific">Abeliophyllum distichum</name>
    <dbReference type="NCBI Taxonomy" id="126358"/>
    <lineage>
        <taxon>Eukaryota</taxon>
        <taxon>Viridiplantae</taxon>
        <taxon>Streptophyta</taxon>
        <taxon>Embryophyta</taxon>
        <taxon>Tracheophyta</taxon>
        <taxon>Spermatophyta</taxon>
        <taxon>Magnoliopsida</taxon>
        <taxon>eudicotyledons</taxon>
        <taxon>Gunneridae</taxon>
        <taxon>Pentapetalae</taxon>
        <taxon>asterids</taxon>
        <taxon>lamiids</taxon>
        <taxon>Lamiales</taxon>
        <taxon>Oleaceae</taxon>
        <taxon>Forsythieae</taxon>
        <taxon>Abeliophyllum</taxon>
    </lineage>
</organism>
<keyword evidence="3" id="KW-1185">Reference proteome</keyword>
<reference evidence="3" key="1">
    <citation type="submission" date="2024-07" db="EMBL/GenBank/DDBJ databases">
        <title>Two chromosome-level genome assemblies of Korean endemic species Abeliophyllum distichum and Forsythia ovata (Oleaceae).</title>
        <authorList>
            <person name="Jang H."/>
        </authorList>
    </citation>
    <scope>NUCLEOTIDE SEQUENCE [LARGE SCALE GENOMIC DNA]</scope>
</reference>
<sequence length="260" mass="29757">MHIFPSEVNEKQLRDWHRTYRVPDDIEVFVPSPDDRADDSPLGCVALNQVVLAVGLRLPFSKIVGKFLREWRIAPTQLCSNGWKIMLGFLILWDQLDFPHPSVRKFNRYISQEPTKESLERARRARNISEDLQSSSALITKQNLISASLSLSLSDRPTAHQPREEMKDISTLLKKKTQAGKEKRKVPAGDQEPSAQQMPQPTYLGSTPEKDEEFIQLRGALPKPVRDFIMSNSPTREEIVELPLSTKRTIRTVAKYWTPV</sequence>
<feature type="compositionally biased region" description="Polar residues" evidence="1">
    <location>
        <begin position="193"/>
        <end position="205"/>
    </location>
</feature>
<evidence type="ECO:0000256" key="1">
    <source>
        <dbReference type="SAM" id="MobiDB-lite"/>
    </source>
</evidence>
<evidence type="ECO:0000313" key="2">
    <source>
        <dbReference type="EMBL" id="KAL2497289.1"/>
    </source>
</evidence>
<name>A0ABD1SCN9_9LAMI</name>
<dbReference type="EMBL" id="JBFOLK010000007">
    <property type="protein sequence ID" value="KAL2497289.1"/>
    <property type="molecule type" value="Genomic_DNA"/>
</dbReference>
<feature type="region of interest" description="Disordered" evidence="1">
    <location>
        <begin position="176"/>
        <end position="207"/>
    </location>
</feature>
<dbReference type="AlphaFoldDB" id="A0ABD1SCN9"/>
<dbReference type="Proteomes" id="UP001604336">
    <property type="component" value="Unassembled WGS sequence"/>
</dbReference>
<proteinExistence type="predicted"/>